<evidence type="ECO:0000313" key="2">
    <source>
        <dbReference type="EMBL" id="KAF4727875.1"/>
    </source>
</evidence>
<organism evidence="2 3">
    <name type="scientific">Perkinsus olseni</name>
    <name type="common">Perkinsus atlanticus</name>
    <dbReference type="NCBI Taxonomy" id="32597"/>
    <lineage>
        <taxon>Eukaryota</taxon>
        <taxon>Sar</taxon>
        <taxon>Alveolata</taxon>
        <taxon>Perkinsozoa</taxon>
        <taxon>Perkinsea</taxon>
        <taxon>Perkinsida</taxon>
        <taxon>Perkinsidae</taxon>
        <taxon>Perkinsus</taxon>
    </lineage>
</organism>
<evidence type="ECO:0000256" key="1">
    <source>
        <dbReference type="SAM" id="MobiDB-lite"/>
    </source>
</evidence>
<feature type="non-terminal residue" evidence="2">
    <location>
        <position position="60"/>
    </location>
</feature>
<proteinExistence type="predicted"/>
<accession>A0A7J6S5H9</accession>
<evidence type="ECO:0000313" key="3">
    <source>
        <dbReference type="Proteomes" id="UP000574390"/>
    </source>
</evidence>
<feature type="non-terminal residue" evidence="2">
    <location>
        <position position="1"/>
    </location>
</feature>
<comment type="caution">
    <text evidence="2">The sequence shown here is derived from an EMBL/GenBank/DDBJ whole genome shotgun (WGS) entry which is preliminary data.</text>
</comment>
<gene>
    <name evidence="2" type="ORF">FOZ62_007617</name>
</gene>
<dbReference type="AlphaFoldDB" id="A0A7J6S5H9"/>
<sequence length="60" mass="6321">GSASTVCGSSGGLCGILRSCHLPLYFWIRNGTSFGEVSHHGAASNQTTFSSGHRRRSARP</sequence>
<feature type="region of interest" description="Disordered" evidence="1">
    <location>
        <begin position="38"/>
        <end position="60"/>
    </location>
</feature>
<name>A0A7J6S5H9_PEROL</name>
<reference evidence="2 3" key="1">
    <citation type="submission" date="2020-04" db="EMBL/GenBank/DDBJ databases">
        <title>Perkinsus olseni comparative genomics.</title>
        <authorList>
            <person name="Bogema D.R."/>
        </authorList>
    </citation>
    <scope>NUCLEOTIDE SEQUENCE [LARGE SCALE GENOMIC DNA]</scope>
    <source>
        <strain evidence="2">ATCC PRA-205</strain>
    </source>
</reference>
<dbReference type="Proteomes" id="UP000574390">
    <property type="component" value="Unassembled WGS sequence"/>
</dbReference>
<dbReference type="EMBL" id="JABANM010017369">
    <property type="protein sequence ID" value="KAF4727875.1"/>
    <property type="molecule type" value="Genomic_DNA"/>
</dbReference>
<protein>
    <submittedName>
        <fullName evidence="2">Uncharacterized protein</fullName>
    </submittedName>
</protein>